<proteinExistence type="predicted"/>
<evidence type="ECO:0000313" key="4">
    <source>
        <dbReference type="EMBL" id="MBE9076913.1"/>
    </source>
</evidence>
<evidence type="ECO:0000256" key="1">
    <source>
        <dbReference type="SAM" id="MobiDB-lite"/>
    </source>
</evidence>
<dbReference type="Proteomes" id="UP000636505">
    <property type="component" value="Unassembled WGS sequence"/>
</dbReference>
<name>A0A8J7DBU3_9CYAN</name>
<keyword evidence="2" id="KW-0812">Transmembrane</keyword>
<feature type="region of interest" description="Disordered" evidence="1">
    <location>
        <begin position="75"/>
        <end position="102"/>
    </location>
</feature>
<dbReference type="RefSeq" id="WP_193905574.1">
    <property type="nucleotide sequence ID" value="NZ_JADEXG010000010.1"/>
</dbReference>
<gene>
    <name evidence="4" type="ORF">IQ241_06325</name>
</gene>
<reference evidence="4" key="1">
    <citation type="submission" date="2020-10" db="EMBL/GenBank/DDBJ databases">
        <authorList>
            <person name="Castelo-Branco R."/>
            <person name="Eusebio N."/>
            <person name="Adriana R."/>
            <person name="Vieira A."/>
            <person name="Brugerolle De Fraissinette N."/>
            <person name="Rezende De Castro R."/>
            <person name="Schneider M.P."/>
            <person name="Vasconcelos V."/>
            <person name="Leao P.N."/>
        </authorList>
    </citation>
    <scope>NUCLEOTIDE SEQUENCE</scope>
    <source>
        <strain evidence="4">LEGE 07310</strain>
    </source>
</reference>
<dbReference type="Pfam" id="PF00395">
    <property type="entry name" value="SLH"/>
    <property type="match status" value="3"/>
</dbReference>
<keyword evidence="2" id="KW-0472">Membrane</keyword>
<evidence type="ECO:0000259" key="3">
    <source>
        <dbReference type="PROSITE" id="PS51272"/>
    </source>
</evidence>
<sequence length="339" mass="37399">MSQASPEPPSNPRRLTGDELIALFVAFTTLGSVLFWGLTRTGVNLFATPLLAEGTERIIEPENRGFDLFGEEEAPVDEPPFVSSLPAPQNRESDLERRVRRRQDAIREDPPIRFLERQQSIREQFEREPAQAAAPTTLMPEREPVSFEDVPEDYWAKPYIDALSSAGLIAGLADNTFQPEKSVTRAELAKLLTQAFELKENSSSLTFTDISEEDWAASAINEAATGGFMKGFPDDSFRPDLPVPRTQTLTALVTGLGLEPGNDPTSTVQQYADASTIPDWAVDKIAAATNADLVVNYPDVEQLNPDQPTTRAEAAVMVYQALVYQGKQQPLESEYIVNP</sequence>
<keyword evidence="5" id="KW-1185">Reference proteome</keyword>
<protein>
    <submittedName>
        <fullName evidence="4">S-layer homology domain-containing protein</fullName>
    </submittedName>
</protein>
<feature type="domain" description="SLH" evidence="3">
    <location>
        <begin position="143"/>
        <end position="206"/>
    </location>
</feature>
<accession>A0A8J7DBU3</accession>
<dbReference type="InterPro" id="IPR051465">
    <property type="entry name" value="Cell_Envelope_Struct_Comp"/>
</dbReference>
<keyword evidence="2" id="KW-1133">Transmembrane helix</keyword>
<dbReference type="PROSITE" id="PS51272">
    <property type="entry name" value="SLH"/>
    <property type="match status" value="3"/>
</dbReference>
<dbReference type="EMBL" id="JADEXG010000010">
    <property type="protein sequence ID" value="MBE9076913.1"/>
    <property type="molecule type" value="Genomic_DNA"/>
</dbReference>
<dbReference type="PANTHER" id="PTHR43308">
    <property type="entry name" value="OUTER MEMBRANE PROTEIN ALPHA-RELATED"/>
    <property type="match status" value="1"/>
</dbReference>
<feature type="transmembrane region" description="Helical" evidence="2">
    <location>
        <begin position="20"/>
        <end position="38"/>
    </location>
</feature>
<feature type="domain" description="SLH" evidence="3">
    <location>
        <begin position="268"/>
        <end position="332"/>
    </location>
</feature>
<dbReference type="InterPro" id="IPR001119">
    <property type="entry name" value="SLH_dom"/>
</dbReference>
<feature type="domain" description="SLH" evidence="3">
    <location>
        <begin position="207"/>
        <end position="266"/>
    </location>
</feature>
<dbReference type="PANTHER" id="PTHR43308:SF5">
    <property type="entry name" value="S-LAYER PROTEIN _ PEPTIDOGLYCAN ENDO-BETA-N-ACETYLGLUCOSAMINIDASE"/>
    <property type="match status" value="1"/>
</dbReference>
<feature type="compositionally biased region" description="Basic and acidic residues" evidence="1">
    <location>
        <begin position="91"/>
        <end position="102"/>
    </location>
</feature>
<comment type="caution">
    <text evidence="4">The sequence shown here is derived from an EMBL/GenBank/DDBJ whole genome shotgun (WGS) entry which is preliminary data.</text>
</comment>
<evidence type="ECO:0000313" key="5">
    <source>
        <dbReference type="Proteomes" id="UP000636505"/>
    </source>
</evidence>
<dbReference type="AlphaFoldDB" id="A0A8J7DBU3"/>
<organism evidence="4 5">
    <name type="scientific">Vasconcelosia minhoensis LEGE 07310</name>
    <dbReference type="NCBI Taxonomy" id="915328"/>
    <lineage>
        <taxon>Bacteria</taxon>
        <taxon>Bacillati</taxon>
        <taxon>Cyanobacteriota</taxon>
        <taxon>Cyanophyceae</taxon>
        <taxon>Nodosilineales</taxon>
        <taxon>Cymatolegaceae</taxon>
        <taxon>Vasconcelosia</taxon>
        <taxon>Vasconcelosia minhoensis</taxon>
    </lineage>
</organism>
<evidence type="ECO:0000256" key="2">
    <source>
        <dbReference type="SAM" id="Phobius"/>
    </source>
</evidence>